<comment type="caution">
    <text evidence="2">The sequence shown here is derived from an EMBL/GenBank/DDBJ whole genome shotgun (WGS) entry which is preliminary data.</text>
</comment>
<feature type="compositionally biased region" description="Gly residues" evidence="1">
    <location>
        <begin position="398"/>
        <end position="410"/>
    </location>
</feature>
<feature type="compositionally biased region" description="Basic and acidic residues" evidence="1">
    <location>
        <begin position="377"/>
        <end position="397"/>
    </location>
</feature>
<evidence type="ECO:0000256" key="1">
    <source>
        <dbReference type="SAM" id="MobiDB-lite"/>
    </source>
</evidence>
<reference evidence="2" key="1">
    <citation type="submission" date="2023-03" db="EMBL/GenBank/DDBJ databases">
        <title>Massive genome expansion in bonnet fungi (Mycena s.s.) driven by repeated elements and novel gene families across ecological guilds.</title>
        <authorList>
            <consortium name="Lawrence Berkeley National Laboratory"/>
            <person name="Harder C.B."/>
            <person name="Miyauchi S."/>
            <person name="Viragh M."/>
            <person name="Kuo A."/>
            <person name="Thoen E."/>
            <person name="Andreopoulos B."/>
            <person name="Lu D."/>
            <person name="Skrede I."/>
            <person name="Drula E."/>
            <person name="Henrissat B."/>
            <person name="Morin E."/>
            <person name="Kohler A."/>
            <person name="Barry K."/>
            <person name="LaButti K."/>
            <person name="Morin E."/>
            <person name="Salamov A."/>
            <person name="Lipzen A."/>
            <person name="Mereny Z."/>
            <person name="Hegedus B."/>
            <person name="Baldrian P."/>
            <person name="Stursova M."/>
            <person name="Weitz H."/>
            <person name="Taylor A."/>
            <person name="Grigoriev I.V."/>
            <person name="Nagy L.G."/>
            <person name="Martin F."/>
            <person name="Kauserud H."/>
        </authorList>
    </citation>
    <scope>NUCLEOTIDE SEQUENCE</scope>
    <source>
        <strain evidence="2">9144</strain>
    </source>
</reference>
<dbReference type="AlphaFoldDB" id="A0AAD6V6T6"/>
<feature type="region of interest" description="Disordered" evidence="1">
    <location>
        <begin position="369"/>
        <end position="496"/>
    </location>
</feature>
<accession>A0AAD6V6T6</accession>
<dbReference type="EMBL" id="JARJCW010000047">
    <property type="protein sequence ID" value="KAJ7204449.1"/>
    <property type="molecule type" value="Genomic_DNA"/>
</dbReference>
<feature type="compositionally biased region" description="Polar residues" evidence="1">
    <location>
        <begin position="451"/>
        <end position="463"/>
    </location>
</feature>
<evidence type="ECO:0000313" key="3">
    <source>
        <dbReference type="Proteomes" id="UP001219525"/>
    </source>
</evidence>
<keyword evidence="3" id="KW-1185">Reference proteome</keyword>
<organism evidence="2 3">
    <name type="scientific">Mycena pura</name>
    <dbReference type="NCBI Taxonomy" id="153505"/>
    <lineage>
        <taxon>Eukaryota</taxon>
        <taxon>Fungi</taxon>
        <taxon>Dikarya</taxon>
        <taxon>Basidiomycota</taxon>
        <taxon>Agaricomycotina</taxon>
        <taxon>Agaricomycetes</taxon>
        <taxon>Agaricomycetidae</taxon>
        <taxon>Agaricales</taxon>
        <taxon>Marasmiineae</taxon>
        <taxon>Mycenaceae</taxon>
        <taxon>Mycena</taxon>
    </lineage>
</organism>
<gene>
    <name evidence="2" type="ORF">GGX14DRAFT_647065</name>
</gene>
<name>A0AAD6V6T6_9AGAR</name>
<protein>
    <submittedName>
        <fullName evidence="2">Uncharacterized protein</fullName>
    </submittedName>
</protein>
<evidence type="ECO:0000313" key="2">
    <source>
        <dbReference type="EMBL" id="KAJ7204449.1"/>
    </source>
</evidence>
<dbReference type="Proteomes" id="UP001219525">
    <property type="component" value="Unassembled WGS sequence"/>
</dbReference>
<feature type="compositionally biased region" description="Polar residues" evidence="1">
    <location>
        <begin position="473"/>
        <end position="496"/>
    </location>
</feature>
<sequence length="603" mass="66196">MPIPFGYRTENALTIAQLNQDHKPFRTLFCIPLNEDYKRNHSVPKSHRLPPFAASSLQILDVLRLASLFLGVLSFPDEFPTTNLGAYSNMTWVTAHQDTEGVVEEEDITKNLGGVSVRDWSGRILWVRINGKQPGMLLFLSDVDETLRRILSYSLPAINPISILQLRRKISRDFEKELDKCEFTGDRLGCEYMHVIPFELGSSVIYILLKAVESSANAIWGTFEESLRKLYDTSSPTIGNVVLLNQEKWDTIQDPQGKINITQNFLIASSTIHYVGDKRSGLLLSTQPRLWLLEEAITQTYTAFTREVVDPCLPSAPTPRIETDAEVTAFLLWSLSDAVTLYRRFATKALTAEADKLVREFRTKLKEQKKILKNGKRKADAGDEGQRKKQKKDDHGGGDGGENDGAGPSGHGNSSNNGGDSNQPDSGDGENDGAGDSNQNDKGNNDGAGPSGSNDAGHTSSQPDDGGCDIGDTSKQGNTPDMTTSGTGGQHSDSSFGTDLMDLSLVSSVADSSNTEVDDVLIKKVGTSVYPSLEKWCSLLTPPDELQYIEGDEEDEPELTPHSKLILENLRLPPESRGIERLGVMHEKATAFLLMLANWSAYA</sequence>
<proteinExistence type="predicted"/>
<feature type="compositionally biased region" description="Low complexity" evidence="1">
    <location>
        <begin position="411"/>
        <end position="426"/>
    </location>
</feature>